<dbReference type="SUPFAM" id="SSF54427">
    <property type="entry name" value="NTF2-like"/>
    <property type="match status" value="1"/>
</dbReference>
<dbReference type="Pfam" id="PF12680">
    <property type="entry name" value="SnoaL_2"/>
    <property type="match status" value="1"/>
</dbReference>
<dbReference type="AlphaFoldDB" id="A0AAU6S7A9"/>
<proteinExistence type="predicted"/>
<accession>A0AAU6S7A9</accession>
<organism evidence="2">
    <name type="scientific">Microbacterium sp. LWS13-1.2</name>
    <dbReference type="NCBI Taxonomy" id="3135264"/>
    <lineage>
        <taxon>Bacteria</taxon>
        <taxon>Bacillati</taxon>
        <taxon>Actinomycetota</taxon>
        <taxon>Actinomycetes</taxon>
        <taxon>Micrococcales</taxon>
        <taxon>Microbacteriaceae</taxon>
        <taxon>Microbacterium</taxon>
    </lineage>
</organism>
<protein>
    <submittedName>
        <fullName evidence="2">Nuclear transport factor 2 family protein</fullName>
    </submittedName>
</protein>
<dbReference type="EMBL" id="CP151632">
    <property type="protein sequence ID" value="WZO32772.1"/>
    <property type="molecule type" value="Genomic_DNA"/>
</dbReference>
<dbReference type="InterPro" id="IPR032710">
    <property type="entry name" value="NTF2-like_dom_sf"/>
</dbReference>
<dbReference type="Gene3D" id="3.10.450.50">
    <property type="match status" value="1"/>
</dbReference>
<reference evidence="2" key="1">
    <citation type="submission" date="2024-04" db="EMBL/GenBank/DDBJ databases">
        <authorList>
            <person name="Roder T."/>
            <person name="Oberhansli S."/>
            <person name="Kreuzer M."/>
        </authorList>
    </citation>
    <scope>NUCLEOTIDE SEQUENCE</scope>
    <source>
        <strain evidence="2">LWS13-1.2</strain>
    </source>
</reference>
<sequence length="125" mass="14001">MERTGRQVVEALVATLNAGEIGGMDDLFHDDAVMEWPQSGERIVGAANRRAIYGAFPRLPSISPRRLTGEGDMWVLQADLDYGDGDPYQTVFLFELRDGRIAKETAYWTKPFPAPAWRAAWVESI</sequence>
<name>A0AAU6S7A9_9MICO</name>
<evidence type="ECO:0000259" key="1">
    <source>
        <dbReference type="Pfam" id="PF12680"/>
    </source>
</evidence>
<gene>
    <name evidence="2" type="ORF">MRBLWS13_000374</name>
</gene>
<evidence type="ECO:0000313" key="2">
    <source>
        <dbReference type="EMBL" id="WZO32772.1"/>
    </source>
</evidence>
<dbReference type="RefSeq" id="WP_349427392.1">
    <property type="nucleotide sequence ID" value="NZ_CP151632.1"/>
</dbReference>
<dbReference type="InterPro" id="IPR037401">
    <property type="entry name" value="SnoaL-like"/>
</dbReference>
<feature type="domain" description="SnoaL-like" evidence="1">
    <location>
        <begin position="9"/>
        <end position="103"/>
    </location>
</feature>